<evidence type="ECO:0000313" key="2">
    <source>
        <dbReference type="Proteomes" id="UP000316079"/>
    </source>
</evidence>
<evidence type="ECO:0000313" key="1">
    <source>
        <dbReference type="EMBL" id="TRY95350.1"/>
    </source>
</evidence>
<accession>A0A553QZG6</accession>
<keyword evidence="2" id="KW-1185">Reference proteome</keyword>
<name>A0A553QZG6_9TELE</name>
<sequence>MLEILRAALIEKGAGMDGWMDGWMTPYIVELLARAAVMAHLLLVEARAGEGVFTERHRCAVSDKFLESGGGRKARAVTENESDHSALFVSLAVLCGKLVDPAELTVAVFAADVSNHVTTGQHDAVLDLTVLQRKALPVAPVKRVLINSDLFVRMVSQLAQENKRVPPMWSRKILPMAALENTKSNPTFIFFCIIKTKQRGTNASHFGWCCALVWDVDEFSSEVSQSEE</sequence>
<dbReference type="Proteomes" id="UP000316079">
    <property type="component" value="Unassembled WGS sequence"/>
</dbReference>
<proteinExistence type="predicted"/>
<comment type="caution">
    <text evidence="1">The sequence shown here is derived from an EMBL/GenBank/DDBJ whole genome shotgun (WGS) entry which is preliminary data.</text>
</comment>
<reference evidence="1 2" key="1">
    <citation type="journal article" date="2019" name="Sci. Data">
        <title>Hybrid genome assembly and annotation of Danionella translucida.</title>
        <authorList>
            <person name="Kadobianskyi M."/>
            <person name="Schulze L."/>
            <person name="Schuelke M."/>
            <person name="Judkewitz B."/>
        </authorList>
    </citation>
    <scope>NUCLEOTIDE SEQUENCE [LARGE SCALE GENOMIC DNA]</scope>
    <source>
        <strain evidence="1 2">Bolton</strain>
    </source>
</reference>
<dbReference type="EMBL" id="SRMA01025381">
    <property type="protein sequence ID" value="TRY95350.1"/>
    <property type="molecule type" value="Genomic_DNA"/>
</dbReference>
<gene>
    <name evidence="1" type="ORF">DNTS_035033</name>
</gene>
<organism evidence="1 2">
    <name type="scientific">Danionella cerebrum</name>
    <dbReference type="NCBI Taxonomy" id="2873325"/>
    <lineage>
        <taxon>Eukaryota</taxon>
        <taxon>Metazoa</taxon>
        <taxon>Chordata</taxon>
        <taxon>Craniata</taxon>
        <taxon>Vertebrata</taxon>
        <taxon>Euteleostomi</taxon>
        <taxon>Actinopterygii</taxon>
        <taxon>Neopterygii</taxon>
        <taxon>Teleostei</taxon>
        <taxon>Ostariophysi</taxon>
        <taxon>Cypriniformes</taxon>
        <taxon>Danionidae</taxon>
        <taxon>Danioninae</taxon>
        <taxon>Danionella</taxon>
    </lineage>
</organism>
<dbReference type="AlphaFoldDB" id="A0A553QZG6"/>
<protein>
    <submittedName>
        <fullName evidence="1">Uncharacterized protein</fullName>
    </submittedName>
</protein>